<gene>
    <name evidence="3" type="ORF">RhiirA1_404822</name>
</gene>
<dbReference type="InterPro" id="IPR041677">
    <property type="entry name" value="DNA2/NAM7_AAA_11"/>
</dbReference>
<dbReference type="InterPro" id="IPR027417">
    <property type="entry name" value="P-loop_NTPase"/>
</dbReference>
<sequence>MEKIQQHLLNYQSLKDVSNRFNKAVEYCQNTLGIQFQLEAAPINHQYSLQEINEFLTELSYAFAKKKVNQENGNRLMKELYVRKISLNHLTEKYNALIEESKIVFTKIKEEVIDQITDQTGNNQSQLASLKERQSNFTLLLNRTIEQLAQFEFNEGEIELETDPNAAIRELESNIEQLKDNMEKTAQIQSKLDLKKEEEEQVNSQIQTGQNALNEMIEELKQLNATGIQLEKQFAEVEQITKQNPEAELEKTQKKSNELKKEIEVLKEKIGLLPIAEVLHKEWKSLLEHSTEHDLEEIRKLYVKHANVIGTTCVASANKEFMDNYPIFDVVIIDEVSKATPPELLLPMLKGKKIILVGDHHQLPPLIGDETFEETLEEVIKDSNTFEQKRELE</sequence>
<feature type="non-terminal residue" evidence="3">
    <location>
        <position position="393"/>
    </location>
</feature>
<dbReference type="Pfam" id="PF13086">
    <property type="entry name" value="AAA_11"/>
    <property type="match status" value="1"/>
</dbReference>
<evidence type="ECO:0000256" key="1">
    <source>
        <dbReference type="SAM" id="Coils"/>
    </source>
</evidence>
<dbReference type="PANTHER" id="PTHR10887:SF495">
    <property type="entry name" value="HELICASE SENATAXIN ISOFORM X1-RELATED"/>
    <property type="match status" value="1"/>
</dbReference>
<dbReference type="EMBL" id="LLXH01005395">
    <property type="protein sequence ID" value="PKC52645.1"/>
    <property type="molecule type" value="Genomic_DNA"/>
</dbReference>
<dbReference type="InterPro" id="IPR045055">
    <property type="entry name" value="DNA2/NAM7-like"/>
</dbReference>
<evidence type="ECO:0000259" key="2">
    <source>
        <dbReference type="Pfam" id="PF13086"/>
    </source>
</evidence>
<feature type="coiled-coil region" evidence="1">
    <location>
        <begin position="168"/>
        <end position="269"/>
    </location>
</feature>
<dbReference type="PANTHER" id="PTHR10887">
    <property type="entry name" value="DNA2/NAM7 HELICASE FAMILY"/>
    <property type="match status" value="1"/>
</dbReference>
<dbReference type="CDD" id="cd17934">
    <property type="entry name" value="DEXXQc_Upf1-like"/>
    <property type="match status" value="1"/>
</dbReference>
<evidence type="ECO:0000313" key="4">
    <source>
        <dbReference type="Proteomes" id="UP000232688"/>
    </source>
</evidence>
<reference evidence="3 4" key="1">
    <citation type="submission" date="2017-10" db="EMBL/GenBank/DDBJ databases">
        <title>Extensive intraspecific genome diversity in a model arbuscular mycorrhizal fungus.</title>
        <authorList>
            <person name="Chen E.C.H."/>
            <person name="Morin E."/>
            <person name="Baudet D."/>
            <person name="Noel J."/>
            <person name="Ndikumana S."/>
            <person name="Charron P."/>
            <person name="St-Onge C."/>
            <person name="Giorgi J."/>
            <person name="Grigoriev I.V."/>
            <person name="Roux C."/>
            <person name="Martin F.M."/>
            <person name="Corradi N."/>
        </authorList>
    </citation>
    <scope>NUCLEOTIDE SEQUENCE [LARGE SCALE GENOMIC DNA]</scope>
    <source>
        <strain evidence="3 4">A1</strain>
    </source>
</reference>
<comment type="caution">
    <text evidence="3">The sequence shown here is derived from an EMBL/GenBank/DDBJ whole genome shotgun (WGS) entry which is preliminary data.</text>
</comment>
<reference evidence="3 4" key="2">
    <citation type="submission" date="2017-10" db="EMBL/GenBank/DDBJ databases">
        <title>Genome analyses suggest a sexual origin of heterokaryosis in a supposedly ancient asexual fungus.</title>
        <authorList>
            <person name="Corradi N."/>
            <person name="Sedzielewska K."/>
            <person name="Noel J."/>
            <person name="Charron P."/>
            <person name="Farinelli L."/>
            <person name="Marton T."/>
            <person name="Kruger M."/>
            <person name="Pelin A."/>
            <person name="Brachmann A."/>
            <person name="Corradi N."/>
        </authorList>
    </citation>
    <scope>NUCLEOTIDE SEQUENCE [LARGE SCALE GENOMIC DNA]</scope>
    <source>
        <strain evidence="3 4">A1</strain>
    </source>
</reference>
<dbReference type="GO" id="GO:0004386">
    <property type="term" value="F:helicase activity"/>
    <property type="evidence" value="ECO:0007669"/>
    <property type="project" value="InterPro"/>
</dbReference>
<dbReference type="SUPFAM" id="SSF52540">
    <property type="entry name" value="P-loop containing nucleoside triphosphate hydrolases"/>
    <property type="match status" value="1"/>
</dbReference>
<dbReference type="VEuPathDB" id="FungiDB:RhiirA1_404822"/>
<evidence type="ECO:0000313" key="3">
    <source>
        <dbReference type="EMBL" id="PKC52645.1"/>
    </source>
</evidence>
<accession>A0A2N0QNL9</accession>
<dbReference type="Proteomes" id="UP000232688">
    <property type="component" value="Unassembled WGS sequence"/>
</dbReference>
<organism evidence="3 4">
    <name type="scientific">Rhizophagus irregularis</name>
    <dbReference type="NCBI Taxonomy" id="588596"/>
    <lineage>
        <taxon>Eukaryota</taxon>
        <taxon>Fungi</taxon>
        <taxon>Fungi incertae sedis</taxon>
        <taxon>Mucoromycota</taxon>
        <taxon>Glomeromycotina</taxon>
        <taxon>Glomeromycetes</taxon>
        <taxon>Glomerales</taxon>
        <taxon>Glomeraceae</taxon>
        <taxon>Rhizophagus</taxon>
    </lineage>
</organism>
<name>A0A2N0QNL9_9GLOM</name>
<protein>
    <recommendedName>
        <fullName evidence="2">DNA2/NAM7 helicase helicase domain-containing protein</fullName>
    </recommendedName>
</protein>
<feature type="domain" description="DNA2/NAM7 helicase helicase" evidence="2">
    <location>
        <begin position="175"/>
        <end position="367"/>
    </location>
</feature>
<keyword evidence="1" id="KW-0175">Coiled coil</keyword>
<proteinExistence type="predicted"/>
<dbReference type="AlphaFoldDB" id="A0A2N0QNL9"/>
<dbReference type="Gene3D" id="3.40.50.300">
    <property type="entry name" value="P-loop containing nucleotide triphosphate hydrolases"/>
    <property type="match status" value="1"/>
</dbReference>